<evidence type="ECO:0000259" key="1">
    <source>
        <dbReference type="Pfam" id="PF13649"/>
    </source>
</evidence>
<gene>
    <name evidence="2" type="ORF">E0E05_01380</name>
</gene>
<feature type="domain" description="Methyltransferase" evidence="1">
    <location>
        <begin position="64"/>
        <end position="155"/>
    </location>
</feature>
<keyword evidence="3" id="KW-1185">Reference proteome</keyword>
<dbReference type="PANTHER" id="PTHR43464:SF23">
    <property type="entry name" value="JUVENILE HORMONE ACID O-METHYLTRANSFERASE"/>
    <property type="match status" value="1"/>
</dbReference>
<dbReference type="AlphaFoldDB" id="A0A4P6UW88"/>
<dbReference type="InterPro" id="IPR029063">
    <property type="entry name" value="SAM-dependent_MTases_sf"/>
</dbReference>
<protein>
    <submittedName>
        <fullName evidence="2">Methyltransferase domain-containing protein</fullName>
    </submittedName>
</protein>
<dbReference type="KEGG" id="rpod:E0E05_01380"/>
<evidence type="ECO:0000313" key="2">
    <source>
        <dbReference type="EMBL" id="QBK29362.1"/>
    </source>
</evidence>
<keyword evidence="2" id="KW-0489">Methyltransferase</keyword>
<dbReference type="PANTHER" id="PTHR43464">
    <property type="entry name" value="METHYLTRANSFERASE"/>
    <property type="match status" value="1"/>
</dbReference>
<dbReference type="GeneID" id="90765932"/>
<dbReference type="EMBL" id="CP036532">
    <property type="protein sequence ID" value="QBK29362.1"/>
    <property type="molecule type" value="Genomic_DNA"/>
</dbReference>
<dbReference type="InterPro" id="IPR041698">
    <property type="entry name" value="Methyltransf_25"/>
</dbReference>
<organism evidence="2 3">
    <name type="scientific">Roseitalea porphyridii</name>
    <dbReference type="NCBI Taxonomy" id="1852022"/>
    <lineage>
        <taxon>Bacteria</taxon>
        <taxon>Pseudomonadati</taxon>
        <taxon>Pseudomonadota</taxon>
        <taxon>Alphaproteobacteria</taxon>
        <taxon>Hyphomicrobiales</taxon>
        <taxon>Ahrensiaceae</taxon>
        <taxon>Roseitalea</taxon>
    </lineage>
</organism>
<name>A0A4P6UW88_9HYPH</name>
<dbReference type="Proteomes" id="UP000293719">
    <property type="component" value="Chromosome"/>
</dbReference>
<dbReference type="GO" id="GO:0032259">
    <property type="term" value="P:methylation"/>
    <property type="evidence" value="ECO:0007669"/>
    <property type="project" value="UniProtKB-KW"/>
</dbReference>
<dbReference type="CDD" id="cd02440">
    <property type="entry name" value="AdoMet_MTases"/>
    <property type="match status" value="1"/>
</dbReference>
<keyword evidence="2" id="KW-0808">Transferase</keyword>
<accession>A0A4P6UW88</accession>
<proteinExistence type="predicted"/>
<sequence>MNADAPKRFLDKAYSVRSDEETRALYDRWAEVYDEELSENDYRQPQRCAEALAALVPPRSGTEVLDVGCGSGLSGIALHAAGYGVIDGCDFSTGMLEKARLSGAYRRLFEADLNAPPLDAPDAAYDAATCVGVFSFGHVMPDALDDILRVVRAGGGLVIGLNDKFYQDGALTAKLDRLERDGRIADRKDVHGEHIVGTGLTGWVISARKAA</sequence>
<evidence type="ECO:0000313" key="3">
    <source>
        <dbReference type="Proteomes" id="UP000293719"/>
    </source>
</evidence>
<dbReference type="RefSeq" id="WP_131615062.1">
    <property type="nucleotide sequence ID" value="NZ_CP036532.1"/>
</dbReference>
<reference evidence="2 3" key="1">
    <citation type="journal article" date="2017" name="Int. J. Syst. Evol. Microbiol.">
        <title>Roseitalea porphyridii gen. nov., sp. nov., isolated from a red alga, and reclassification of Hoeflea suaedae Chung et al. 2013 as Pseudohoeflea suaedae gen. nov., comb. nov.</title>
        <authorList>
            <person name="Hyeon J.W."/>
            <person name="Jeong S.E."/>
            <person name="Baek K."/>
            <person name="Jeon C.O."/>
        </authorList>
    </citation>
    <scope>NUCLEOTIDE SEQUENCE [LARGE SCALE GENOMIC DNA]</scope>
    <source>
        <strain evidence="2 3">MA7-20</strain>
    </source>
</reference>
<dbReference type="Gene3D" id="3.40.50.150">
    <property type="entry name" value="Vaccinia Virus protein VP39"/>
    <property type="match status" value="1"/>
</dbReference>
<dbReference type="SUPFAM" id="SSF53335">
    <property type="entry name" value="S-adenosyl-L-methionine-dependent methyltransferases"/>
    <property type="match status" value="1"/>
</dbReference>
<dbReference type="GO" id="GO:0010420">
    <property type="term" value="F:polyprenyldihydroxybenzoate methyltransferase activity"/>
    <property type="evidence" value="ECO:0007669"/>
    <property type="project" value="TreeGrafter"/>
</dbReference>
<dbReference type="Pfam" id="PF13649">
    <property type="entry name" value="Methyltransf_25"/>
    <property type="match status" value="1"/>
</dbReference>
<dbReference type="OrthoDB" id="9807911at2"/>